<evidence type="ECO:0000256" key="1">
    <source>
        <dbReference type="ARBA" id="ARBA00010523"/>
    </source>
</evidence>
<dbReference type="OrthoDB" id="5241724at2"/>
<dbReference type="GO" id="GO:0097367">
    <property type="term" value="F:carbohydrate derivative binding"/>
    <property type="evidence" value="ECO:0007669"/>
    <property type="project" value="InterPro"/>
</dbReference>
<dbReference type="Gene3D" id="3.40.50.10490">
    <property type="entry name" value="Glucose-6-phosphate isomerase like protein, domain 1"/>
    <property type="match status" value="2"/>
</dbReference>
<evidence type="ECO:0000313" key="4">
    <source>
        <dbReference type="Proteomes" id="UP000312512"/>
    </source>
</evidence>
<dbReference type="GO" id="GO:0005975">
    <property type="term" value="P:carbohydrate metabolic process"/>
    <property type="evidence" value="ECO:0007669"/>
    <property type="project" value="InterPro"/>
</dbReference>
<dbReference type="CDD" id="cd05637">
    <property type="entry name" value="SIS_PGI_PMI_2"/>
    <property type="match status" value="1"/>
</dbReference>
<dbReference type="InterPro" id="IPR046348">
    <property type="entry name" value="SIS_dom_sf"/>
</dbReference>
<gene>
    <name evidence="3" type="ORF">FH608_003405</name>
</gene>
<dbReference type="PROSITE" id="PS51464">
    <property type="entry name" value="SIS"/>
    <property type="match status" value="1"/>
</dbReference>
<proteinExistence type="inferred from homology"/>
<dbReference type="Proteomes" id="UP000312512">
    <property type="component" value="Unassembled WGS sequence"/>
</dbReference>
<accession>A0A5C4WYX4</accession>
<keyword evidence="4" id="KW-1185">Reference proteome</keyword>
<comment type="caution">
    <text evidence="3">The sequence shown here is derived from an EMBL/GenBank/DDBJ whole genome shotgun (WGS) entry which is preliminary data.</text>
</comment>
<dbReference type="InterPro" id="IPR001347">
    <property type="entry name" value="SIS_dom"/>
</dbReference>
<dbReference type="GO" id="GO:1901135">
    <property type="term" value="P:carbohydrate derivative metabolic process"/>
    <property type="evidence" value="ECO:0007669"/>
    <property type="project" value="InterPro"/>
</dbReference>
<comment type="similarity">
    <text evidence="1">Belongs to the PGI/PMI family.</text>
</comment>
<name>A0A5C4WYX4_9ACTN</name>
<evidence type="ECO:0000313" key="3">
    <source>
        <dbReference type="EMBL" id="KAB8198035.1"/>
    </source>
</evidence>
<dbReference type="GO" id="GO:0004476">
    <property type="term" value="F:mannose-6-phosphate isomerase activity"/>
    <property type="evidence" value="ECO:0007669"/>
    <property type="project" value="InterPro"/>
</dbReference>
<organism evidence="3 4">
    <name type="scientific">Nonomuraea phyllanthi</name>
    <dbReference type="NCBI Taxonomy" id="2219224"/>
    <lineage>
        <taxon>Bacteria</taxon>
        <taxon>Bacillati</taxon>
        <taxon>Actinomycetota</taxon>
        <taxon>Actinomycetes</taxon>
        <taxon>Streptosporangiales</taxon>
        <taxon>Streptosporangiaceae</taxon>
        <taxon>Nonomuraea</taxon>
    </lineage>
</organism>
<sequence>MLPAVAASAAHVRTGYRAAVEAGVAERLSGHGRPRAVVVAGVGASAVGGDMLAAVAGNGAPLPIVRLRSYQLPGWVGATDLVIAVSGSGSAEETLSVATQAVRRGCSLLGVGAPHSPLEAVATQASAPYVAVPVSGESRANLWLLATPLVVAAAGLRLAQADADLFERVAKSLEDMAHRCRPSSESFINPGKSLAMDLAESLPMIWGTSSVTSAAAYRLACQLHTNAKYPAIYGELPEADHNQVVAFDGPMAERDIFADTSGRALRLVVLRDVDEHPQVKRRREASVRLAHDRGVPVTELAAEGVHPLERMATLIGLADYASTYLALGYAIDPTPVSAITELKARISP</sequence>
<evidence type="ECO:0000256" key="2">
    <source>
        <dbReference type="ARBA" id="ARBA00023235"/>
    </source>
</evidence>
<protein>
    <submittedName>
        <fullName evidence="3">Mannose-6-phosphate isomerase</fullName>
    </submittedName>
</protein>
<dbReference type="SUPFAM" id="SSF53697">
    <property type="entry name" value="SIS domain"/>
    <property type="match status" value="1"/>
</dbReference>
<keyword evidence="2 3" id="KW-0413">Isomerase</keyword>
<dbReference type="AlphaFoldDB" id="A0A5C4WYX4"/>
<reference evidence="3 4" key="1">
    <citation type="submission" date="2019-10" db="EMBL/GenBank/DDBJ databases">
        <title>Nonomuraea sp. nov., isolated from Phyllanthus amarus.</title>
        <authorList>
            <person name="Klykleung N."/>
            <person name="Tanasupawat S."/>
        </authorList>
    </citation>
    <scope>NUCLEOTIDE SEQUENCE [LARGE SCALE GENOMIC DNA]</scope>
    <source>
        <strain evidence="3 4">PA1-10</strain>
    </source>
</reference>
<dbReference type="Pfam" id="PF10432">
    <property type="entry name" value="bact-PGI_C"/>
    <property type="match status" value="1"/>
</dbReference>
<dbReference type="GO" id="GO:0004347">
    <property type="term" value="F:glucose-6-phosphate isomerase activity"/>
    <property type="evidence" value="ECO:0007669"/>
    <property type="project" value="InterPro"/>
</dbReference>
<dbReference type="EMBL" id="VDLX02000001">
    <property type="protein sequence ID" value="KAB8198035.1"/>
    <property type="molecule type" value="Genomic_DNA"/>
</dbReference>
<dbReference type="InterPro" id="IPR019490">
    <property type="entry name" value="Glu6P/Mann6P_isomerase_C"/>
</dbReference>